<dbReference type="AlphaFoldDB" id="A0A9R1QC96"/>
<gene>
    <name evidence="1" type="ORF">TRITD_3Bv1G065070</name>
</gene>
<dbReference type="EMBL" id="LT934116">
    <property type="protein sequence ID" value="VAH74691.1"/>
    <property type="molecule type" value="Genomic_DNA"/>
</dbReference>
<dbReference type="OMA" id="HAWEREV"/>
<dbReference type="PANTHER" id="PTHR33087">
    <property type="entry name" value="OS07G0539200 PROTEIN"/>
    <property type="match status" value="1"/>
</dbReference>
<dbReference type="Proteomes" id="UP000324705">
    <property type="component" value="Chromosome 3B"/>
</dbReference>
<dbReference type="InterPro" id="IPR053253">
    <property type="entry name" value="Sex_diff_modulator"/>
</dbReference>
<organism evidence="1 2">
    <name type="scientific">Triticum turgidum subsp. durum</name>
    <name type="common">Durum wheat</name>
    <name type="synonym">Triticum durum</name>
    <dbReference type="NCBI Taxonomy" id="4567"/>
    <lineage>
        <taxon>Eukaryota</taxon>
        <taxon>Viridiplantae</taxon>
        <taxon>Streptophyta</taxon>
        <taxon>Embryophyta</taxon>
        <taxon>Tracheophyta</taxon>
        <taxon>Spermatophyta</taxon>
        <taxon>Magnoliopsida</taxon>
        <taxon>Liliopsida</taxon>
        <taxon>Poales</taxon>
        <taxon>Poaceae</taxon>
        <taxon>BOP clade</taxon>
        <taxon>Pooideae</taxon>
        <taxon>Triticodae</taxon>
        <taxon>Triticeae</taxon>
        <taxon>Triticinae</taxon>
        <taxon>Triticum</taxon>
    </lineage>
</organism>
<reference evidence="1 2" key="1">
    <citation type="submission" date="2017-09" db="EMBL/GenBank/DDBJ databases">
        <authorList>
            <consortium name="International Durum Wheat Genome Sequencing Consortium (IDWGSC)"/>
            <person name="Milanesi L."/>
        </authorList>
    </citation>
    <scope>NUCLEOTIDE SEQUENCE [LARGE SCALE GENOMIC DNA]</scope>
    <source>
        <strain evidence="2">cv. Svevo</strain>
    </source>
</reference>
<name>A0A9R1QC96_TRITD</name>
<accession>A0A9R1QC96</accession>
<keyword evidence="2" id="KW-1185">Reference proteome</keyword>
<dbReference type="Gramene" id="TRITD3Bv1G065070.1">
    <property type="protein sequence ID" value="TRITD3Bv1G065070.1"/>
    <property type="gene ID" value="TRITD3Bv1G065070"/>
</dbReference>
<evidence type="ECO:0008006" key="3">
    <source>
        <dbReference type="Google" id="ProtNLM"/>
    </source>
</evidence>
<evidence type="ECO:0000313" key="2">
    <source>
        <dbReference type="Proteomes" id="UP000324705"/>
    </source>
</evidence>
<sequence length="246" mass="26568">MWRGRARLQGLQAASQSFVGSGASASSGGHGGAAHFPGGIFSKQLTSAAAAATTDGSGAGLAEAWCAAPPPSAPRLQMQMDAAMGPSELCVVRRTLAMNDLERRLQLAMVVYAGGGRRAMSPEFVLEAIQDKVGVLPERMSIHRHRPEDFLVVFARADDRNRVSAMPVMEHRGVRLYFRQWIRQAQATHAAMQFKVKIVMEGIPPHAWEREVAETLLGSACLVDTIDPETSSRSDLSAFRLTAWAA</sequence>
<dbReference type="PANTHER" id="PTHR33087:SF52">
    <property type="entry name" value="CCHC-TYPE DOMAIN-CONTAINING PROTEIN"/>
    <property type="match status" value="1"/>
</dbReference>
<protein>
    <recommendedName>
        <fullName evidence="3">DUF4283 domain-containing protein</fullName>
    </recommendedName>
</protein>
<proteinExistence type="predicted"/>
<evidence type="ECO:0000313" key="1">
    <source>
        <dbReference type="EMBL" id="VAH74691.1"/>
    </source>
</evidence>